<name>A5CZA2_PELTS</name>
<dbReference type="KEGG" id="pth:PTH_2490"/>
<protein>
    <submittedName>
        <fullName evidence="2">Uncharacterized protein</fullName>
    </submittedName>
</protein>
<feature type="region of interest" description="Disordered" evidence="1">
    <location>
        <begin position="215"/>
        <end position="234"/>
    </location>
</feature>
<feature type="compositionally biased region" description="Gly residues" evidence="1">
    <location>
        <begin position="30"/>
        <end position="39"/>
    </location>
</feature>
<organism evidence="2 3">
    <name type="scientific">Pelotomaculum thermopropionicum (strain DSM 13744 / JCM 10971 / SI)</name>
    <dbReference type="NCBI Taxonomy" id="370438"/>
    <lineage>
        <taxon>Bacteria</taxon>
        <taxon>Bacillati</taxon>
        <taxon>Bacillota</taxon>
        <taxon>Clostridia</taxon>
        <taxon>Eubacteriales</taxon>
        <taxon>Desulfotomaculaceae</taxon>
        <taxon>Pelotomaculum</taxon>
    </lineage>
</organism>
<evidence type="ECO:0000313" key="3">
    <source>
        <dbReference type="Proteomes" id="UP000006556"/>
    </source>
</evidence>
<feature type="compositionally biased region" description="Basic residues" evidence="1">
    <location>
        <begin position="220"/>
        <end position="234"/>
    </location>
</feature>
<proteinExistence type="predicted"/>
<evidence type="ECO:0000313" key="2">
    <source>
        <dbReference type="EMBL" id="BAF60671.1"/>
    </source>
</evidence>
<dbReference type="AlphaFoldDB" id="A5CZA2"/>
<evidence type="ECO:0000256" key="1">
    <source>
        <dbReference type="SAM" id="MobiDB-lite"/>
    </source>
</evidence>
<keyword evidence="3" id="KW-1185">Reference proteome</keyword>
<dbReference type="Proteomes" id="UP000006556">
    <property type="component" value="Chromosome"/>
</dbReference>
<gene>
    <name evidence="2" type="ordered locus">PTH_2490</name>
</gene>
<dbReference type="EMBL" id="AP009389">
    <property type="protein sequence ID" value="BAF60671.1"/>
    <property type="molecule type" value="Genomic_DNA"/>
</dbReference>
<dbReference type="eggNOG" id="ENOG5033AB3">
    <property type="taxonomic scope" value="Bacteria"/>
</dbReference>
<feature type="region of interest" description="Disordered" evidence="1">
    <location>
        <begin position="1"/>
        <end position="85"/>
    </location>
</feature>
<reference evidence="3" key="1">
    <citation type="journal article" date="2008" name="Genome Res.">
        <title>The genome of Pelotomaculum thermopropionicum reveals niche-associated evolution in anaerobic microbiota.</title>
        <authorList>
            <person name="Kosaka T."/>
            <person name="Kato S."/>
            <person name="Shimoyama T."/>
            <person name="Ishii S."/>
            <person name="Abe T."/>
            <person name="Watanabe K."/>
        </authorList>
    </citation>
    <scope>NUCLEOTIDE SEQUENCE [LARGE SCALE GENOMIC DNA]</scope>
    <source>
        <strain evidence="3">DSM 13744 / JCM 10971 / SI</strain>
    </source>
</reference>
<sequence length="234" mass="25517">MYHEHQFQRPLTGRNRKKGPGRGPEEAQHGHGGSAGGFGAVLFRQAGAGGQGRPDPGRQRPGRRGQGEGDSAPQGRPGAGRKGAGQRMYARLMKNRANIRALLQEISPLIDWHTDDLSPEEFWQSGTYFTHPLRNKAIVIDLYPAGDPVQAAREAAGGLEARTGLALDWAAGVSRTKAGRPKVTMVIKTLAACARTGKPREFRPGPDDLKAVAALERGREKARRRGVRVRERRR</sequence>
<accession>A5CZA2</accession>
<dbReference type="HOGENOM" id="CLU_1184149_0_0_9"/>